<evidence type="ECO:0000313" key="2">
    <source>
        <dbReference type="EMBL" id="ODQ45210.1"/>
    </source>
</evidence>
<proteinExistence type="predicted"/>
<dbReference type="OrthoDB" id="10465288at2759"/>
<protein>
    <recommendedName>
        <fullName evidence="4">Monopolar spindle protein 2</fullName>
    </recommendedName>
</protein>
<keyword evidence="1" id="KW-0472">Membrane</keyword>
<keyword evidence="3" id="KW-1185">Reference proteome</keyword>
<accession>A0A1E3NGD7</accession>
<dbReference type="EMBL" id="KV454005">
    <property type="protein sequence ID" value="ODQ45210.1"/>
    <property type="molecule type" value="Genomic_DNA"/>
</dbReference>
<gene>
    <name evidence="2" type="ORF">PICMEDRAFT_17700</name>
</gene>
<keyword evidence="1" id="KW-1133">Transmembrane helix</keyword>
<keyword evidence="1" id="KW-0812">Transmembrane</keyword>
<dbReference type="Proteomes" id="UP000094455">
    <property type="component" value="Unassembled WGS sequence"/>
</dbReference>
<dbReference type="AlphaFoldDB" id="A0A1E3NGD7"/>
<evidence type="ECO:0000256" key="1">
    <source>
        <dbReference type="SAM" id="Phobius"/>
    </source>
</evidence>
<name>A0A1E3NGD7_9ASCO</name>
<reference evidence="2 3" key="1">
    <citation type="journal article" date="2016" name="Proc. Natl. Acad. Sci. U.S.A.">
        <title>Comparative genomics of biotechnologically important yeasts.</title>
        <authorList>
            <person name="Riley R."/>
            <person name="Haridas S."/>
            <person name="Wolfe K.H."/>
            <person name="Lopes M.R."/>
            <person name="Hittinger C.T."/>
            <person name="Goeker M."/>
            <person name="Salamov A.A."/>
            <person name="Wisecaver J.H."/>
            <person name="Long T.M."/>
            <person name="Calvey C.H."/>
            <person name="Aerts A.L."/>
            <person name="Barry K.W."/>
            <person name="Choi C."/>
            <person name="Clum A."/>
            <person name="Coughlan A.Y."/>
            <person name="Deshpande S."/>
            <person name="Douglass A.P."/>
            <person name="Hanson S.J."/>
            <person name="Klenk H.-P."/>
            <person name="LaButti K.M."/>
            <person name="Lapidus A."/>
            <person name="Lindquist E.A."/>
            <person name="Lipzen A.M."/>
            <person name="Meier-Kolthoff J.P."/>
            <person name="Ohm R.A."/>
            <person name="Otillar R.P."/>
            <person name="Pangilinan J.L."/>
            <person name="Peng Y."/>
            <person name="Rokas A."/>
            <person name="Rosa C.A."/>
            <person name="Scheuner C."/>
            <person name="Sibirny A.A."/>
            <person name="Slot J.C."/>
            <person name="Stielow J.B."/>
            <person name="Sun H."/>
            <person name="Kurtzman C.P."/>
            <person name="Blackwell M."/>
            <person name="Grigoriev I.V."/>
            <person name="Jeffries T.W."/>
        </authorList>
    </citation>
    <scope>NUCLEOTIDE SEQUENCE [LARGE SCALE GENOMIC DNA]</scope>
    <source>
        <strain evidence="2 3">NRRL Y-2026</strain>
    </source>
</reference>
<dbReference type="GeneID" id="30178389"/>
<evidence type="ECO:0008006" key="4">
    <source>
        <dbReference type="Google" id="ProtNLM"/>
    </source>
</evidence>
<evidence type="ECO:0000313" key="3">
    <source>
        <dbReference type="Proteomes" id="UP000094455"/>
    </source>
</evidence>
<feature type="transmembrane region" description="Helical" evidence="1">
    <location>
        <begin position="253"/>
        <end position="272"/>
    </location>
</feature>
<organism evidence="2 3">
    <name type="scientific">Pichia membranifaciens NRRL Y-2026</name>
    <dbReference type="NCBI Taxonomy" id="763406"/>
    <lineage>
        <taxon>Eukaryota</taxon>
        <taxon>Fungi</taxon>
        <taxon>Dikarya</taxon>
        <taxon>Ascomycota</taxon>
        <taxon>Saccharomycotina</taxon>
        <taxon>Pichiomycetes</taxon>
        <taxon>Pichiales</taxon>
        <taxon>Pichiaceae</taxon>
        <taxon>Pichia</taxon>
    </lineage>
</organism>
<sequence>MSSADVLISRAWMQVTSYSDSKLRLTDLLALFNVLEDLVREKLLSDEYRDFLIEFVMECPQVEVNQEQFKALMERLFECSMEDILRGGLTNKSKSRFAAVDVPLHGADYENREDFTQTMNMESSKFNSFMLKGTLREKEDILRGRIRELESMLTRSKTHNTRDSRTVNKMRDLLLEYYKSLDKITVSKSASSVPETGPMQGIVQRLKDGIDKQNVLINELKRKVGDDQPKSVFGQVRFRIVQIYMLVWRIVRLPLYIVLLLLVLNFLLYVFYDDGYAENPDVALAEEYWDSAAHVGSVNY</sequence>
<dbReference type="RefSeq" id="XP_019016323.1">
    <property type="nucleotide sequence ID" value="XM_019161702.1"/>
</dbReference>